<dbReference type="Pfam" id="PF04055">
    <property type="entry name" value="Radical_SAM"/>
    <property type="match status" value="1"/>
</dbReference>
<keyword evidence="2" id="KW-0479">Metal-binding</keyword>
<dbReference type="PANTHER" id="PTHR11228:SF7">
    <property type="entry name" value="PQQA PEPTIDE CYCLASE"/>
    <property type="match status" value="1"/>
</dbReference>
<name>A0A101IL61_9EURY</name>
<dbReference type="EMBL" id="LGFT01000012">
    <property type="protein sequence ID" value="KUK44895.1"/>
    <property type="molecule type" value="Genomic_DNA"/>
</dbReference>
<proteinExistence type="predicted"/>
<sequence length="373" mass="41312">MNCAVSEKDEAGRYTLAKSPIFRVEASVEEGRVRLKAAGPLARLPFVKSALGVADSQIPVMAGERLILSTWFPPIPSRAFDRLVKSYVKSSFGIRTPNQVTISITEECPNRCLHCALPDSGRHHRLEPDEVEEVVGQVLDLGTTLIIFDGGEPTTYRELPDIVRAVDDRAISTMFTSGAGFTERLAHDLKDTGLFAVNVSLDSTREEEHDRMRGRSGAYRDAMKAVRYAIDAGLLVDLYAVMRKDNVSEIEEFHRLARDVGASELTLFEVVPVGRWADERGSVLSEEDHAALDEFVSGAPPPRVFSVPAAFREFGCFAGRNWMHITPEGDVYPCACLPRAIGNVHREPVKKIWHKMAKLPFTSSKICPARGFN</sequence>
<keyword evidence="1" id="KW-0949">S-adenosyl-L-methionine</keyword>
<dbReference type="InterPro" id="IPR023885">
    <property type="entry name" value="4Fe4S-binding_SPASM_dom"/>
</dbReference>
<evidence type="ECO:0000256" key="3">
    <source>
        <dbReference type="ARBA" id="ARBA00023004"/>
    </source>
</evidence>
<feature type="domain" description="Radical SAM core" evidence="5">
    <location>
        <begin position="94"/>
        <end position="302"/>
    </location>
</feature>
<evidence type="ECO:0000256" key="4">
    <source>
        <dbReference type="ARBA" id="ARBA00023014"/>
    </source>
</evidence>
<keyword evidence="4" id="KW-0411">Iron-sulfur</keyword>
<dbReference type="InterPro" id="IPR050377">
    <property type="entry name" value="Radical_SAM_PqqE_MftC-like"/>
</dbReference>
<evidence type="ECO:0000313" key="9">
    <source>
        <dbReference type="Proteomes" id="UP000057043"/>
    </source>
</evidence>
<dbReference type="CDD" id="cd01335">
    <property type="entry name" value="Radical_SAM"/>
    <property type="match status" value="1"/>
</dbReference>
<protein>
    <submittedName>
        <fullName evidence="7">Radical SAM domain protein</fullName>
    </submittedName>
</protein>
<organism evidence="7 8">
    <name type="scientific">Methanothrix harundinacea</name>
    <dbReference type="NCBI Taxonomy" id="301375"/>
    <lineage>
        <taxon>Archaea</taxon>
        <taxon>Methanobacteriati</taxon>
        <taxon>Methanobacteriota</taxon>
        <taxon>Stenosarchaea group</taxon>
        <taxon>Methanomicrobia</taxon>
        <taxon>Methanotrichales</taxon>
        <taxon>Methanotrichaceae</taxon>
        <taxon>Methanothrix</taxon>
    </lineage>
</organism>
<dbReference type="SFLD" id="SFLDG01067">
    <property type="entry name" value="SPASM/twitch_domain_containing"/>
    <property type="match status" value="1"/>
</dbReference>
<evidence type="ECO:0000313" key="6">
    <source>
        <dbReference type="EMBL" id="KUK44895.1"/>
    </source>
</evidence>
<dbReference type="PROSITE" id="PS51918">
    <property type="entry name" value="RADICAL_SAM"/>
    <property type="match status" value="1"/>
</dbReference>
<dbReference type="EMBL" id="LGHB01000003">
    <property type="protein sequence ID" value="KUK97253.1"/>
    <property type="molecule type" value="Genomic_DNA"/>
</dbReference>
<dbReference type="Proteomes" id="UP000057043">
    <property type="component" value="Unassembled WGS sequence"/>
</dbReference>
<reference evidence="7" key="1">
    <citation type="journal article" date="2015" name="MBio">
        <title>Genome-resolved metagenomic analysis reveals roles for candidate phyla and other microbial community members in biogeochemical transformations in oil reservoirs.</title>
        <authorList>
            <person name="Hu P."/>
            <person name="Tom L."/>
            <person name="Singh A."/>
            <person name="Thomas B.C."/>
            <person name="Baker B.J."/>
            <person name="Piceno Y.M."/>
            <person name="Andersen G.L."/>
            <person name="Banfield J.F."/>
        </authorList>
    </citation>
    <scope>NUCLEOTIDE SEQUENCE [LARGE SCALE GENOMIC DNA]</scope>
    <source>
        <strain evidence="7">56_747</strain>
    </source>
</reference>
<dbReference type="Pfam" id="PF13186">
    <property type="entry name" value="SPASM"/>
    <property type="match status" value="1"/>
</dbReference>
<dbReference type="Proteomes" id="UP000053961">
    <property type="component" value="Unassembled WGS sequence"/>
</dbReference>
<dbReference type="AlphaFoldDB" id="A0A101IL61"/>
<accession>A0A101IL61</accession>
<dbReference type="SMART" id="SM00729">
    <property type="entry name" value="Elp3"/>
    <property type="match status" value="1"/>
</dbReference>
<reference evidence="8 9" key="2">
    <citation type="journal article" date="2015" name="MBio">
        <title>Genome-Resolved Metagenomic Analysis Reveals Roles for Candidate Phyla and Other Microbial Community Members in Biogeochemical Transformations in Oil Reservoirs.</title>
        <authorList>
            <person name="Hu P."/>
            <person name="Tom L."/>
            <person name="Singh A."/>
            <person name="Thomas B.C."/>
            <person name="Baker B.J."/>
            <person name="Piceno Y.M."/>
            <person name="Andersen G.L."/>
            <person name="Banfield J.F."/>
        </authorList>
    </citation>
    <scope>NUCLEOTIDE SEQUENCE [LARGE SCALE GENOMIC DNA]</scope>
    <source>
        <strain evidence="6">57_489</strain>
    </source>
</reference>
<dbReference type="SFLD" id="SFLDS00029">
    <property type="entry name" value="Radical_SAM"/>
    <property type="match status" value="1"/>
</dbReference>
<dbReference type="InterPro" id="IPR013785">
    <property type="entry name" value="Aldolase_TIM"/>
</dbReference>
<evidence type="ECO:0000256" key="2">
    <source>
        <dbReference type="ARBA" id="ARBA00022723"/>
    </source>
</evidence>
<dbReference type="PANTHER" id="PTHR11228">
    <property type="entry name" value="RADICAL SAM DOMAIN PROTEIN"/>
    <property type="match status" value="1"/>
</dbReference>
<evidence type="ECO:0000256" key="1">
    <source>
        <dbReference type="ARBA" id="ARBA00022691"/>
    </source>
</evidence>
<comment type="caution">
    <text evidence="7">The sequence shown here is derived from an EMBL/GenBank/DDBJ whole genome shotgun (WGS) entry which is preliminary data.</text>
</comment>
<dbReference type="SFLD" id="SFLDG01386">
    <property type="entry name" value="main_SPASM_domain-containing"/>
    <property type="match status" value="1"/>
</dbReference>
<dbReference type="GO" id="GO:0006783">
    <property type="term" value="P:heme biosynthetic process"/>
    <property type="evidence" value="ECO:0007669"/>
    <property type="project" value="TreeGrafter"/>
</dbReference>
<evidence type="ECO:0000313" key="7">
    <source>
        <dbReference type="EMBL" id="KUK97253.1"/>
    </source>
</evidence>
<dbReference type="GO" id="GO:0051536">
    <property type="term" value="F:iron-sulfur cluster binding"/>
    <property type="evidence" value="ECO:0007669"/>
    <property type="project" value="UniProtKB-KW"/>
</dbReference>
<gene>
    <name evidence="6" type="ORF">XD72_0721</name>
    <name evidence="7" type="ORF">XE07_0408</name>
</gene>
<dbReference type="PATRIC" id="fig|301375.6.peg.318"/>
<dbReference type="InterPro" id="IPR007197">
    <property type="entry name" value="rSAM"/>
</dbReference>
<dbReference type="InterPro" id="IPR006638">
    <property type="entry name" value="Elp3/MiaA/NifB-like_rSAM"/>
</dbReference>
<dbReference type="SUPFAM" id="SSF102114">
    <property type="entry name" value="Radical SAM enzymes"/>
    <property type="match status" value="1"/>
</dbReference>
<evidence type="ECO:0000313" key="8">
    <source>
        <dbReference type="Proteomes" id="UP000053961"/>
    </source>
</evidence>
<keyword evidence="3" id="KW-0408">Iron</keyword>
<dbReference type="InterPro" id="IPR058240">
    <property type="entry name" value="rSAM_sf"/>
</dbReference>
<dbReference type="GO" id="GO:0003824">
    <property type="term" value="F:catalytic activity"/>
    <property type="evidence" value="ECO:0007669"/>
    <property type="project" value="InterPro"/>
</dbReference>
<evidence type="ECO:0000259" key="5">
    <source>
        <dbReference type="PROSITE" id="PS51918"/>
    </source>
</evidence>
<dbReference type="Gene3D" id="3.20.20.70">
    <property type="entry name" value="Aldolase class I"/>
    <property type="match status" value="1"/>
</dbReference>
<dbReference type="GO" id="GO:0046872">
    <property type="term" value="F:metal ion binding"/>
    <property type="evidence" value="ECO:0007669"/>
    <property type="project" value="UniProtKB-KW"/>
</dbReference>